<evidence type="ECO:0000256" key="2">
    <source>
        <dbReference type="ARBA" id="ARBA00022603"/>
    </source>
</evidence>
<gene>
    <name evidence="5" type="ORF">IL334_000021</name>
</gene>
<evidence type="ECO:0000256" key="3">
    <source>
        <dbReference type="ARBA" id="ARBA00022679"/>
    </source>
</evidence>
<protein>
    <recommendedName>
        <fullName evidence="7">Thiol methyltransferase 1</fullName>
    </recommendedName>
</protein>
<dbReference type="PANTHER" id="PTHR32183:SF6">
    <property type="entry name" value="CYSTEINE SULFINATE DESULFINASE_CYSTEINE DESULFURASE AND RELATED ENZYMES"/>
    <property type="match status" value="1"/>
</dbReference>
<evidence type="ECO:0000256" key="1">
    <source>
        <dbReference type="ARBA" id="ARBA00022553"/>
    </source>
</evidence>
<evidence type="ECO:0000256" key="4">
    <source>
        <dbReference type="ARBA" id="ARBA00022691"/>
    </source>
</evidence>
<dbReference type="Pfam" id="PF05724">
    <property type="entry name" value="TPMT"/>
    <property type="match status" value="1"/>
</dbReference>
<dbReference type="InterPro" id="IPR029063">
    <property type="entry name" value="SAM-dependent_MTases_sf"/>
</dbReference>
<dbReference type="RefSeq" id="XP_062787858.1">
    <property type="nucleotide sequence ID" value="XM_062931807.1"/>
</dbReference>
<dbReference type="Proteomes" id="UP001329825">
    <property type="component" value="Chromosome 1"/>
</dbReference>
<sequence>MSSIIADDAWEERWKEGRTGWDESASHRSLQSLLESPIADQLDIPKKGRALVPGCGTGYDVHNFARRGLNTTGLDLAPTGVEKAKQWLSSQLFTSGQTDVVCADFFKYKAVEKYDLIYDYTFLCAIPPELRQSWSAQLFKLSSSNATLITLMYPLPPTNNDPPPWPLSTEIYHHLLDESWDLIWSRDVPPEEMRKGGAKGNQKIAVWRKK</sequence>
<name>A0ABZ1CNK0_9TREE</name>
<dbReference type="Gene3D" id="3.40.50.150">
    <property type="entry name" value="Vaccinia Virus protein VP39"/>
    <property type="match status" value="1"/>
</dbReference>
<dbReference type="PROSITE" id="PS51585">
    <property type="entry name" value="SAM_MT_TPMT"/>
    <property type="match status" value="1"/>
</dbReference>
<proteinExistence type="predicted"/>
<dbReference type="EMBL" id="CP141881">
    <property type="protein sequence ID" value="WRT63118.1"/>
    <property type="molecule type" value="Genomic_DNA"/>
</dbReference>
<keyword evidence="1" id="KW-0597">Phosphoprotein</keyword>
<evidence type="ECO:0008006" key="7">
    <source>
        <dbReference type="Google" id="ProtNLM"/>
    </source>
</evidence>
<reference evidence="5 6" key="1">
    <citation type="submission" date="2024-01" db="EMBL/GenBank/DDBJ databases">
        <title>Comparative genomics of Cryptococcus and Kwoniella reveals pathogenesis evolution and contrasting modes of karyotype evolution via chromosome fusion or intercentromeric recombination.</title>
        <authorList>
            <person name="Coelho M.A."/>
            <person name="David-Palma M."/>
            <person name="Shea T."/>
            <person name="Bowers K."/>
            <person name="McGinley-Smith S."/>
            <person name="Mohammad A.W."/>
            <person name="Gnirke A."/>
            <person name="Yurkov A.M."/>
            <person name="Nowrousian M."/>
            <person name="Sun S."/>
            <person name="Cuomo C.A."/>
            <person name="Heitman J."/>
        </authorList>
    </citation>
    <scope>NUCLEOTIDE SEQUENCE [LARGE SCALE GENOMIC DNA]</scope>
    <source>
        <strain evidence="5">CBS 11374</strain>
    </source>
</reference>
<organism evidence="5 6">
    <name type="scientific">Kwoniella shivajii</name>
    <dbReference type="NCBI Taxonomy" id="564305"/>
    <lineage>
        <taxon>Eukaryota</taxon>
        <taxon>Fungi</taxon>
        <taxon>Dikarya</taxon>
        <taxon>Basidiomycota</taxon>
        <taxon>Agaricomycotina</taxon>
        <taxon>Tremellomycetes</taxon>
        <taxon>Tremellales</taxon>
        <taxon>Cryptococcaceae</taxon>
        <taxon>Kwoniella</taxon>
    </lineage>
</organism>
<keyword evidence="3" id="KW-0808">Transferase</keyword>
<dbReference type="CDD" id="cd02440">
    <property type="entry name" value="AdoMet_MTases"/>
    <property type="match status" value="1"/>
</dbReference>
<accession>A0ABZ1CNK0</accession>
<dbReference type="PANTHER" id="PTHR32183">
    <property type="match status" value="1"/>
</dbReference>
<dbReference type="GeneID" id="87952152"/>
<evidence type="ECO:0000313" key="6">
    <source>
        <dbReference type="Proteomes" id="UP001329825"/>
    </source>
</evidence>
<keyword evidence="6" id="KW-1185">Reference proteome</keyword>
<evidence type="ECO:0000313" key="5">
    <source>
        <dbReference type="EMBL" id="WRT63118.1"/>
    </source>
</evidence>
<dbReference type="SUPFAM" id="SSF53335">
    <property type="entry name" value="S-adenosyl-L-methionine-dependent methyltransferases"/>
    <property type="match status" value="1"/>
</dbReference>
<keyword evidence="2" id="KW-0489">Methyltransferase</keyword>
<keyword evidence="4" id="KW-0949">S-adenosyl-L-methionine</keyword>
<dbReference type="InterPro" id="IPR008854">
    <property type="entry name" value="TPMT"/>
</dbReference>